<evidence type="ECO:0000256" key="5">
    <source>
        <dbReference type="SAM" id="Phobius"/>
    </source>
</evidence>
<organism evidence="8 9">
    <name type="scientific">Gemmatimonas groenlandica</name>
    <dbReference type="NCBI Taxonomy" id="2732249"/>
    <lineage>
        <taxon>Bacteria</taxon>
        <taxon>Pseudomonadati</taxon>
        <taxon>Gemmatimonadota</taxon>
        <taxon>Gemmatimonadia</taxon>
        <taxon>Gemmatimonadales</taxon>
        <taxon>Gemmatimonadaceae</taxon>
        <taxon>Gemmatimonas</taxon>
    </lineage>
</organism>
<dbReference type="AlphaFoldDB" id="A0A6M4IVY2"/>
<protein>
    <submittedName>
        <fullName evidence="8">Methyl-accepting chemotaxis protein</fullName>
    </submittedName>
</protein>
<feature type="domain" description="HAMP" evidence="7">
    <location>
        <begin position="341"/>
        <end position="393"/>
    </location>
</feature>
<evidence type="ECO:0000256" key="1">
    <source>
        <dbReference type="ARBA" id="ARBA00022500"/>
    </source>
</evidence>
<dbReference type="PANTHER" id="PTHR43531">
    <property type="entry name" value="PROTEIN ICFG"/>
    <property type="match status" value="1"/>
</dbReference>
<keyword evidence="5" id="KW-0812">Transmembrane</keyword>
<dbReference type="GO" id="GO:0005886">
    <property type="term" value="C:plasma membrane"/>
    <property type="evidence" value="ECO:0007669"/>
    <property type="project" value="TreeGrafter"/>
</dbReference>
<evidence type="ECO:0000256" key="4">
    <source>
        <dbReference type="SAM" id="MobiDB-lite"/>
    </source>
</evidence>
<dbReference type="PROSITE" id="PS50111">
    <property type="entry name" value="CHEMOTAXIS_TRANSDUC_2"/>
    <property type="match status" value="1"/>
</dbReference>
<evidence type="ECO:0000256" key="3">
    <source>
        <dbReference type="PROSITE-ProRule" id="PRU00284"/>
    </source>
</evidence>
<dbReference type="Gene3D" id="1.20.120.1530">
    <property type="match status" value="1"/>
</dbReference>
<dbReference type="InterPro" id="IPR051310">
    <property type="entry name" value="MCP_chemotaxis"/>
</dbReference>
<keyword evidence="9" id="KW-1185">Reference proteome</keyword>
<comment type="similarity">
    <text evidence="2">Belongs to the methyl-accepting chemotaxis (MCP) protein family.</text>
</comment>
<dbReference type="EMBL" id="CP053085">
    <property type="protein sequence ID" value="QJR37879.1"/>
    <property type="molecule type" value="Genomic_DNA"/>
</dbReference>
<feature type="region of interest" description="Disordered" evidence="4">
    <location>
        <begin position="644"/>
        <end position="669"/>
    </location>
</feature>
<dbReference type="InterPro" id="IPR003660">
    <property type="entry name" value="HAMP_dom"/>
</dbReference>
<dbReference type="Proteomes" id="UP000500938">
    <property type="component" value="Chromosome"/>
</dbReference>
<evidence type="ECO:0000259" key="6">
    <source>
        <dbReference type="PROSITE" id="PS50111"/>
    </source>
</evidence>
<keyword evidence="5" id="KW-1133">Transmembrane helix</keyword>
<dbReference type="SMART" id="SM00304">
    <property type="entry name" value="HAMP"/>
    <property type="match status" value="2"/>
</dbReference>
<feature type="domain" description="HAMP" evidence="7">
    <location>
        <begin position="235"/>
        <end position="288"/>
    </location>
</feature>
<reference evidence="8 9" key="1">
    <citation type="submission" date="2020-05" db="EMBL/GenBank/DDBJ databases">
        <title>Complete genome sequence of Gemmatimonas greenlandica TET16.</title>
        <authorList>
            <person name="Zeng Y."/>
        </authorList>
    </citation>
    <scope>NUCLEOTIDE SEQUENCE [LARGE SCALE GENOMIC DNA]</scope>
    <source>
        <strain evidence="8 9">TET16</strain>
    </source>
</reference>
<keyword evidence="5" id="KW-0472">Membrane</keyword>
<feature type="transmembrane region" description="Helical" evidence="5">
    <location>
        <begin position="192"/>
        <end position="212"/>
    </location>
</feature>
<name>A0A6M4IVY2_9BACT</name>
<dbReference type="GO" id="GO:0006935">
    <property type="term" value="P:chemotaxis"/>
    <property type="evidence" value="ECO:0007669"/>
    <property type="project" value="UniProtKB-KW"/>
</dbReference>
<accession>A0A6M4IVY2</accession>
<dbReference type="SUPFAM" id="SSF58104">
    <property type="entry name" value="Methyl-accepting chemotaxis protein (MCP) signaling domain"/>
    <property type="match status" value="1"/>
</dbReference>
<dbReference type="Gene3D" id="1.10.287.950">
    <property type="entry name" value="Methyl-accepting chemotaxis protein"/>
    <property type="match status" value="1"/>
</dbReference>
<feature type="domain" description="Methyl-accepting transducer" evidence="6">
    <location>
        <begin position="398"/>
        <end position="627"/>
    </location>
</feature>
<evidence type="ECO:0000256" key="2">
    <source>
        <dbReference type="ARBA" id="ARBA00029447"/>
    </source>
</evidence>
<proteinExistence type="inferred from homology"/>
<dbReference type="GO" id="GO:0007165">
    <property type="term" value="P:signal transduction"/>
    <property type="evidence" value="ECO:0007669"/>
    <property type="project" value="UniProtKB-KW"/>
</dbReference>
<gene>
    <name evidence="8" type="ORF">HKW67_21295</name>
</gene>
<sequence>MQSWFNDLKIGSKLQMTVAVVLASTALLGAYSLQQLATVRRQGDVIAREWLPGVERIAAVRSSVATYRALQYANIDAASDSSRLQLEYEMAAERSAIAEATAEYGRAMTLAADSTRFATYSARLVSFFDEWPTVQSLAKSGQAAPAHELMRGRMRQRYDELHDAIDTLVTFNREASQRAASVSARAYSTAKLGITSGVLVCALFGLWFSWFVGRTLSRSTARIIKQASSLQENCLAGLRNALEALARGETASEVKPVTTPINITSLDEIGDIARTVDRMIAATQAMIVSFERTQQSINAVIGDARQLTDTARQGRLSERATADTHAGAYRELVTGMNHMLDAVTLPLTEANTVLAKVAERDLSTRMTGAYQGDYNTLKAAINTAVANVSASLAEVRIAAEQVASAGTQISSASQSLAEGASEQAAGLEEIASSTTEFSAMSQQTATSTKHALTLTERVREQVDEGQTRMNQLTSAVQDIQQGSRETAKIVKTIEEIAFQTNLLALNAAVEAARAGDAGRGFAVVADEVRALAIRSADAAKLTADLIERGVSNAERGVTLNVEMLGSLQQIHAQMAEVISVVSEISAASAQQALGVQQINVSVDQLNTTTQHVASNAEQSASTAEELSSQAQMLRATVASFVLEDGDHTPKRGHRHPSAPRLRARELTTA</sequence>
<keyword evidence="1" id="KW-0145">Chemotaxis</keyword>
<dbReference type="RefSeq" id="WP_171227315.1">
    <property type="nucleotide sequence ID" value="NZ_CP053085.1"/>
</dbReference>
<evidence type="ECO:0000259" key="7">
    <source>
        <dbReference type="PROSITE" id="PS50885"/>
    </source>
</evidence>
<dbReference type="Pfam" id="PF12729">
    <property type="entry name" value="4HB_MCP_1"/>
    <property type="match status" value="1"/>
</dbReference>
<dbReference type="Pfam" id="PF00672">
    <property type="entry name" value="HAMP"/>
    <property type="match status" value="1"/>
</dbReference>
<evidence type="ECO:0000313" key="8">
    <source>
        <dbReference type="EMBL" id="QJR37879.1"/>
    </source>
</evidence>
<keyword evidence="3" id="KW-0807">Transducer</keyword>
<dbReference type="SMART" id="SM00283">
    <property type="entry name" value="MA"/>
    <property type="match status" value="1"/>
</dbReference>
<dbReference type="Pfam" id="PF00015">
    <property type="entry name" value="MCPsignal"/>
    <property type="match status" value="1"/>
</dbReference>
<dbReference type="KEGG" id="ggr:HKW67_21295"/>
<evidence type="ECO:0000313" key="9">
    <source>
        <dbReference type="Proteomes" id="UP000500938"/>
    </source>
</evidence>
<dbReference type="InterPro" id="IPR004089">
    <property type="entry name" value="MCPsignal_dom"/>
</dbReference>
<dbReference type="PANTHER" id="PTHR43531:SF11">
    <property type="entry name" value="METHYL-ACCEPTING CHEMOTAXIS PROTEIN 3"/>
    <property type="match status" value="1"/>
</dbReference>
<dbReference type="InterPro" id="IPR024478">
    <property type="entry name" value="HlyB_4HB_MCP"/>
</dbReference>
<dbReference type="GO" id="GO:0004888">
    <property type="term" value="F:transmembrane signaling receptor activity"/>
    <property type="evidence" value="ECO:0007669"/>
    <property type="project" value="TreeGrafter"/>
</dbReference>
<dbReference type="Pfam" id="PF18947">
    <property type="entry name" value="HAMP_2"/>
    <property type="match status" value="1"/>
</dbReference>
<dbReference type="PROSITE" id="PS50885">
    <property type="entry name" value="HAMP"/>
    <property type="match status" value="2"/>
</dbReference>